<protein>
    <submittedName>
        <fullName evidence="7">IclR family transcriptional regulator</fullName>
    </submittedName>
</protein>
<dbReference type="Pfam" id="PF09339">
    <property type="entry name" value="HTH_IclR"/>
    <property type="match status" value="1"/>
</dbReference>
<gene>
    <name evidence="7" type="ORF">JI739_14185</name>
</gene>
<reference evidence="7" key="1">
    <citation type="submission" date="2021-01" db="EMBL/GenBank/DDBJ databases">
        <title>Ramlibacter sp. strain AW1 16S ribosomal RNA gene Genome sequencing and assembly.</title>
        <authorList>
            <person name="Kang M."/>
        </authorList>
    </citation>
    <scope>NUCLEOTIDE SEQUENCE</scope>
    <source>
        <strain evidence="7">AW1</strain>
    </source>
</reference>
<evidence type="ECO:0000256" key="1">
    <source>
        <dbReference type="ARBA" id="ARBA00023015"/>
    </source>
</evidence>
<feature type="domain" description="HTH iclR-type" evidence="5">
    <location>
        <begin position="22"/>
        <end position="84"/>
    </location>
</feature>
<name>A0A936ZQA6_9BURK</name>
<feature type="region of interest" description="Disordered" evidence="4">
    <location>
        <begin position="1"/>
        <end position="20"/>
    </location>
</feature>
<dbReference type="PROSITE" id="PS51077">
    <property type="entry name" value="HTH_ICLR"/>
    <property type="match status" value="1"/>
</dbReference>
<dbReference type="SMART" id="SM00346">
    <property type="entry name" value="HTH_ICLR"/>
    <property type="match status" value="1"/>
</dbReference>
<keyword evidence="8" id="KW-1185">Reference proteome</keyword>
<dbReference type="SUPFAM" id="SSF46785">
    <property type="entry name" value="Winged helix' DNA-binding domain"/>
    <property type="match status" value="1"/>
</dbReference>
<dbReference type="EMBL" id="JAEQNA010000005">
    <property type="protein sequence ID" value="MBL0421503.1"/>
    <property type="molecule type" value="Genomic_DNA"/>
</dbReference>
<dbReference type="PANTHER" id="PTHR30136:SF8">
    <property type="entry name" value="TRANSCRIPTIONAL REGULATORY PROTEIN"/>
    <property type="match status" value="1"/>
</dbReference>
<keyword evidence="2" id="KW-0238">DNA-binding</keyword>
<dbReference type="PANTHER" id="PTHR30136">
    <property type="entry name" value="HELIX-TURN-HELIX TRANSCRIPTIONAL REGULATOR, ICLR FAMILY"/>
    <property type="match status" value="1"/>
</dbReference>
<dbReference type="AlphaFoldDB" id="A0A936ZQA6"/>
<dbReference type="InterPro" id="IPR050707">
    <property type="entry name" value="HTH_MetabolicPath_Reg"/>
</dbReference>
<proteinExistence type="predicted"/>
<evidence type="ECO:0000313" key="8">
    <source>
        <dbReference type="Proteomes" id="UP000613011"/>
    </source>
</evidence>
<accession>A0A936ZQA6</accession>
<dbReference type="Proteomes" id="UP000613011">
    <property type="component" value="Unassembled WGS sequence"/>
</dbReference>
<feature type="compositionally biased region" description="Pro residues" evidence="4">
    <location>
        <begin position="1"/>
        <end position="11"/>
    </location>
</feature>
<dbReference type="InterPro" id="IPR036390">
    <property type="entry name" value="WH_DNA-bd_sf"/>
</dbReference>
<organism evidence="7 8">
    <name type="scientific">Ramlibacter aurantiacus</name>
    <dbReference type="NCBI Taxonomy" id="2801330"/>
    <lineage>
        <taxon>Bacteria</taxon>
        <taxon>Pseudomonadati</taxon>
        <taxon>Pseudomonadota</taxon>
        <taxon>Betaproteobacteria</taxon>
        <taxon>Burkholderiales</taxon>
        <taxon>Comamonadaceae</taxon>
        <taxon>Ramlibacter</taxon>
    </lineage>
</organism>
<dbReference type="Pfam" id="PF01614">
    <property type="entry name" value="IclR_C"/>
    <property type="match status" value="1"/>
</dbReference>
<dbReference type="Gene3D" id="1.10.10.10">
    <property type="entry name" value="Winged helix-like DNA-binding domain superfamily/Winged helix DNA-binding domain"/>
    <property type="match status" value="1"/>
</dbReference>
<dbReference type="GO" id="GO:0045892">
    <property type="term" value="P:negative regulation of DNA-templated transcription"/>
    <property type="evidence" value="ECO:0007669"/>
    <property type="project" value="TreeGrafter"/>
</dbReference>
<dbReference type="GO" id="GO:0003677">
    <property type="term" value="F:DNA binding"/>
    <property type="evidence" value="ECO:0007669"/>
    <property type="project" value="UniProtKB-KW"/>
</dbReference>
<dbReference type="Gene3D" id="3.30.450.40">
    <property type="match status" value="1"/>
</dbReference>
<dbReference type="InterPro" id="IPR014757">
    <property type="entry name" value="Tscrpt_reg_IclR_C"/>
</dbReference>
<evidence type="ECO:0000259" key="5">
    <source>
        <dbReference type="PROSITE" id="PS51077"/>
    </source>
</evidence>
<comment type="caution">
    <text evidence="7">The sequence shown here is derived from an EMBL/GenBank/DDBJ whole genome shotgun (WGS) entry which is preliminary data.</text>
</comment>
<sequence>MRPTPSIPPMPATSLTDRRQRVQSAETGMSILKALARLGGSASLTAIAADVQESASKVHRYLVSLIQEGLVAQDPSTQHYRLGPESIRIGLAALRQCDPVRLGESALLDLREALQVTCFIAVMGNLGPTVLRIEEPSLPVTVNIRAGSVMPLLWSATGQVFLAYSGDAELRRKAESEFDAATPEQRSMLSGPEPVARLCRQVREQGCAIVNDTLLAGISAVSAPIFDARGHVCAVLTALGASNGFDTRPGGRVCPQVVEEARGISATMGFGGDQAMV</sequence>
<evidence type="ECO:0000256" key="2">
    <source>
        <dbReference type="ARBA" id="ARBA00023125"/>
    </source>
</evidence>
<keyword evidence="3" id="KW-0804">Transcription</keyword>
<feature type="domain" description="IclR-ED" evidence="6">
    <location>
        <begin position="85"/>
        <end position="270"/>
    </location>
</feature>
<evidence type="ECO:0000259" key="6">
    <source>
        <dbReference type="PROSITE" id="PS51078"/>
    </source>
</evidence>
<dbReference type="PROSITE" id="PS51078">
    <property type="entry name" value="ICLR_ED"/>
    <property type="match status" value="1"/>
</dbReference>
<evidence type="ECO:0000256" key="3">
    <source>
        <dbReference type="ARBA" id="ARBA00023163"/>
    </source>
</evidence>
<dbReference type="SUPFAM" id="SSF55781">
    <property type="entry name" value="GAF domain-like"/>
    <property type="match status" value="1"/>
</dbReference>
<dbReference type="InterPro" id="IPR029016">
    <property type="entry name" value="GAF-like_dom_sf"/>
</dbReference>
<dbReference type="InterPro" id="IPR005471">
    <property type="entry name" value="Tscrpt_reg_IclR_N"/>
</dbReference>
<dbReference type="InterPro" id="IPR036388">
    <property type="entry name" value="WH-like_DNA-bd_sf"/>
</dbReference>
<dbReference type="GO" id="GO:0003700">
    <property type="term" value="F:DNA-binding transcription factor activity"/>
    <property type="evidence" value="ECO:0007669"/>
    <property type="project" value="TreeGrafter"/>
</dbReference>
<keyword evidence="1" id="KW-0805">Transcription regulation</keyword>
<evidence type="ECO:0000256" key="4">
    <source>
        <dbReference type="SAM" id="MobiDB-lite"/>
    </source>
</evidence>
<evidence type="ECO:0000313" key="7">
    <source>
        <dbReference type="EMBL" id="MBL0421503.1"/>
    </source>
</evidence>